<evidence type="ECO:0000256" key="1">
    <source>
        <dbReference type="SAM" id="MobiDB-lite"/>
    </source>
</evidence>
<gene>
    <name evidence="2" type="ORF">NCGR_LOCUS9860</name>
</gene>
<evidence type="ECO:0000313" key="2">
    <source>
        <dbReference type="EMBL" id="CAD6214446.1"/>
    </source>
</evidence>
<feature type="compositionally biased region" description="Low complexity" evidence="1">
    <location>
        <begin position="1"/>
        <end position="20"/>
    </location>
</feature>
<comment type="caution">
    <text evidence="2">The sequence shown here is derived from an EMBL/GenBank/DDBJ whole genome shotgun (WGS) entry which is preliminary data.</text>
</comment>
<protein>
    <submittedName>
        <fullName evidence="2">Uncharacterized protein</fullName>
    </submittedName>
</protein>
<reference evidence="2" key="1">
    <citation type="submission" date="2020-10" db="EMBL/GenBank/DDBJ databases">
        <authorList>
            <person name="Han B."/>
            <person name="Lu T."/>
            <person name="Zhao Q."/>
            <person name="Huang X."/>
            <person name="Zhao Y."/>
        </authorList>
    </citation>
    <scope>NUCLEOTIDE SEQUENCE</scope>
</reference>
<dbReference type="Proteomes" id="UP000604825">
    <property type="component" value="Unassembled WGS sequence"/>
</dbReference>
<name>A0A811N3K8_9POAL</name>
<evidence type="ECO:0000313" key="3">
    <source>
        <dbReference type="Proteomes" id="UP000604825"/>
    </source>
</evidence>
<organism evidence="2 3">
    <name type="scientific">Miscanthus lutarioriparius</name>
    <dbReference type="NCBI Taxonomy" id="422564"/>
    <lineage>
        <taxon>Eukaryota</taxon>
        <taxon>Viridiplantae</taxon>
        <taxon>Streptophyta</taxon>
        <taxon>Embryophyta</taxon>
        <taxon>Tracheophyta</taxon>
        <taxon>Spermatophyta</taxon>
        <taxon>Magnoliopsida</taxon>
        <taxon>Liliopsida</taxon>
        <taxon>Poales</taxon>
        <taxon>Poaceae</taxon>
        <taxon>PACMAD clade</taxon>
        <taxon>Panicoideae</taxon>
        <taxon>Andropogonodae</taxon>
        <taxon>Andropogoneae</taxon>
        <taxon>Saccharinae</taxon>
        <taxon>Miscanthus</taxon>
    </lineage>
</organism>
<sequence>MAQLGLAVAGSLSGAAPAAGKKTASPPPKGGEPTMNRQSAKDEEVVAQFVGARKMGDDAGNVAEVEGESKRKRAPWCITSPSIPALDCYESVTSASSFALHHQFHFFCLVWTSSACKVMLLLFGRWREV</sequence>
<feature type="region of interest" description="Disordered" evidence="1">
    <location>
        <begin position="1"/>
        <end position="41"/>
    </location>
</feature>
<keyword evidence="3" id="KW-1185">Reference proteome</keyword>
<dbReference type="EMBL" id="CAJGYO010000002">
    <property type="protein sequence ID" value="CAD6214446.1"/>
    <property type="molecule type" value="Genomic_DNA"/>
</dbReference>
<proteinExistence type="predicted"/>
<accession>A0A811N3K8</accession>
<dbReference type="AlphaFoldDB" id="A0A811N3K8"/>